<feature type="signal peptide" evidence="4">
    <location>
        <begin position="1"/>
        <end position="24"/>
    </location>
</feature>
<gene>
    <name evidence="5" type="ORF">CTEN210_11862</name>
</gene>
<organism evidence="5 6">
    <name type="scientific">Chaetoceros tenuissimus</name>
    <dbReference type="NCBI Taxonomy" id="426638"/>
    <lineage>
        <taxon>Eukaryota</taxon>
        <taxon>Sar</taxon>
        <taxon>Stramenopiles</taxon>
        <taxon>Ochrophyta</taxon>
        <taxon>Bacillariophyta</taxon>
        <taxon>Coscinodiscophyceae</taxon>
        <taxon>Chaetocerotophycidae</taxon>
        <taxon>Chaetocerotales</taxon>
        <taxon>Chaetocerotaceae</taxon>
        <taxon>Chaetoceros</taxon>
    </lineage>
</organism>
<accession>A0AAD3D228</accession>
<sequence length="538" mass="62167">MMKYTCSKWSLAVGLLLKASHVSCDSIEFGIYTKVPEAAAALETNNNGILQEAIAVVSDVVSSETSNRTDFEIASPLSQQAARKYLLETVYEEKDFVNQDGQVPPYWEHRNVSNETEIHTMGPCYMPNEITAENWRQLILQNEHHDDKFEYSDVNPLYQDANDNDLSNMCRPSFVIIGAGKTGTSSLYQYLVGHPKVLPAKNKQVDYYRYHSENTMKWYLSNFPRAQDFLSSGALMTGEASPGYQPYPKIAHMLGHRMQTFANSGQHLPKRSPRIISIGRNPLERSYSSYNYNYRDPLIKKLREEDEKLDIYHDDEWYMQHRIFSFEQMVQAELHVLRECLLTSLGEERTFEVYSNEEWAVPIFERRRQLGQAPLIDIETCYGDVVSDAIPRRQWTQLVQDYPEKIINVPKLHVVQSMVGRSLYTLPLEWWYELYPKDELYLVCNEELKHDTANTVSKVSDFLGLPRFDFTEVTSKGHYNVGKNVGYNTPTQMPVDSNSPAPAASSIPISIELKLQYEEFVRPFNERLFELTGKRCNW</sequence>
<protein>
    <recommendedName>
        <fullName evidence="7">Sulfotransferase</fullName>
    </recommendedName>
</protein>
<feature type="binding site" evidence="3">
    <location>
        <position position="280"/>
    </location>
    <ligand>
        <name>3'-phosphoadenylyl sulfate</name>
        <dbReference type="ChEBI" id="CHEBI:58339"/>
    </ligand>
</feature>
<dbReference type="AlphaFoldDB" id="A0AAD3D228"/>
<keyword evidence="6" id="KW-1185">Reference proteome</keyword>
<dbReference type="Gene3D" id="3.40.50.300">
    <property type="entry name" value="P-loop containing nucleotide triphosphate hydrolases"/>
    <property type="match status" value="2"/>
</dbReference>
<evidence type="ECO:0000256" key="3">
    <source>
        <dbReference type="PIRSR" id="PIRSR637359-2"/>
    </source>
</evidence>
<dbReference type="GO" id="GO:0008146">
    <property type="term" value="F:sulfotransferase activity"/>
    <property type="evidence" value="ECO:0007669"/>
    <property type="project" value="InterPro"/>
</dbReference>
<feature type="binding site" evidence="3">
    <location>
        <position position="288"/>
    </location>
    <ligand>
        <name>3'-phosphoadenylyl sulfate</name>
        <dbReference type="ChEBI" id="CHEBI:58339"/>
    </ligand>
</feature>
<proteinExistence type="predicted"/>
<evidence type="ECO:0000313" key="5">
    <source>
        <dbReference type="EMBL" id="GFH55386.1"/>
    </source>
</evidence>
<dbReference type="Proteomes" id="UP001054902">
    <property type="component" value="Unassembled WGS sequence"/>
</dbReference>
<feature type="active site" description="For sulfotransferase activity" evidence="2">
    <location>
        <position position="181"/>
    </location>
</feature>
<evidence type="ECO:0000256" key="4">
    <source>
        <dbReference type="SAM" id="SignalP"/>
    </source>
</evidence>
<feature type="chain" id="PRO_5042297449" description="Sulfotransferase" evidence="4">
    <location>
        <begin position="25"/>
        <end position="538"/>
    </location>
</feature>
<evidence type="ECO:0000256" key="2">
    <source>
        <dbReference type="PIRSR" id="PIRSR637359-1"/>
    </source>
</evidence>
<keyword evidence="1" id="KW-0808">Transferase</keyword>
<dbReference type="InterPro" id="IPR037359">
    <property type="entry name" value="NST/OST"/>
</dbReference>
<evidence type="ECO:0000256" key="1">
    <source>
        <dbReference type="ARBA" id="ARBA00022679"/>
    </source>
</evidence>
<comment type="caution">
    <text evidence="5">The sequence shown here is derived from an EMBL/GenBank/DDBJ whole genome shotgun (WGS) entry which is preliminary data.</text>
</comment>
<reference evidence="5 6" key="1">
    <citation type="journal article" date="2021" name="Sci. Rep.">
        <title>The genome of the diatom Chaetoceros tenuissimus carries an ancient integrated fragment of an extant virus.</title>
        <authorList>
            <person name="Hongo Y."/>
            <person name="Kimura K."/>
            <person name="Takaki Y."/>
            <person name="Yoshida Y."/>
            <person name="Baba S."/>
            <person name="Kobayashi G."/>
            <person name="Nagasaki K."/>
            <person name="Hano T."/>
            <person name="Tomaru Y."/>
        </authorList>
    </citation>
    <scope>NUCLEOTIDE SEQUENCE [LARGE SCALE GENOMIC DNA]</scope>
    <source>
        <strain evidence="5 6">NIES-3715</strain>
    </source>
</reference>
<evidence type="ECO:0000313" key="6">
    <source>
        <dbReference type="Proteomes" id="UP001054902"/>
    </source>
</evidence>
<dbReference type="InterPro" id="IPR027417">
    <property type="entry name" value="P-loop_NTPase"/>
</dbReference>
<dbReference type="SUPFAM" id="SSF52540">
    <property type="entry name" value="P-loop containing nucleoside triphosphate hydrolases"/>
    <property type="match status" value="1"/>
</dbReference>
<keyword evidence="4" id="KW-0732">Signal</keyword>
<dbReference type="PANTHER" id="PTHR10605:SF56">
    <property type="entry name" value="BIFUNCTIONAL HEPARAN SULFATE N-DEACETYLASE_N-SULFOTRANSFERASE"/>
    <property type="match status" value="1"/>
</dbReference>
<dbReference type="EMBL" id="BLLK01000047">
    <property type="protein sequence ID" value="GFH55386.1"/>
    <property type="molecule type" value="Genomic_DNA"/>
</dbReference>
<name>A0AAD3D228_9STRA</name>
<dbReference type="PANTHER" id="PTHR10605">
    <property type="entry name" value="HEPARAN SULFATE SULFOTRANSFERASE"/>
    <property type="match status" value="1"/>
</dbReference>
<evidence type="ECO:0008006" key="7">
    <source>
        <dbReference type="Google" id="ProtNLM"/>
    </source>
</evidence>